<keyword evidence="1" id="KW-1133">Transmembrane helix</keyword>
<dbReference type="GO" id="GO:0016746">
    <property type="term" value="F:acyltransferase activity"/>
    <property type="evidence" value="ECO:0007669"/>
    <property type="project" value="UniProtKB-KW"/>
</dbReference>
<proteinExistence type="predicted"/>
<evidence type="ECO:0000256" key="1">
    <source>
        <dbReference type="SAM" id="Phobius"/>
    </source>
</evidence>
<dbReference type="AlphaFoldDB" id="A0AAX6GNP8"/>
<comment type="caution">
    <text evidence="2">The sequence shown here is derived from an EMBL/GenBank/DDBJ whole genome shotgun (WGS) entry which is preliminary data.</text>
</comment>
<keyword evidence="1" id="KW-0812">Transmembrane</keyword>
<dbReference type="EMBL" id="JANAVB010018196">
    <property type="protein sequence ID" value="KAJ6829898.1"/>
    <property type="molecule type" value="Genomic_DNA"/>
</dbReference>
<evidence type="ECO:0000313" key="2">
    <source>
        <dbReference type="EMBL" id="KAJ6829898.1"/>
    </source>
</evidence>
<keyword evidence="2" id="KW-0808">Transferase</keyword>
<keyword evidence="1" id="KW-0472">Membrane</keyword>
<sequence length="121" mass="14476">MGLEPMNEWIQISCFLLLQQVNLNFISLRVFLHTTFVKPEAIYRLVENYVRRFLVSFGIVVKFLGSTLKKEAIIYFYSLLCWLNLIVPIYLWFRKITDLFQHHCWASFEIYRAAIYLLSSV</sequence>
<keyword evidence="3" id="KW-1185">Reference proteome</keyword>
<protein>
    <submittedName>
        <fullName evidence="2">1-acyl-sn-glycerol-3-phosphate acyltransferase 1, chloroplastic</fullName>
    </submittedName>
</protein>
<keyword evidence="2" id="KW-0012">Acyltransferase</keyword>
<accession>A0AAX6GNP8</accession>
<reference evidence="2" key="2">
    <citation type="submission" date="2023-04" db="EMBL/GenBank/DDBJ databases">
        <authorList>
            <person name="Bruccoleri R.E."/>
            <person name="Oakeley E.J."/>
            <person name="Faust A.-M."/>
            <person name="Dessus-Babus S."/>
            <person name="Altorfer M."/>
            <person name="Burckhardt D."/>
            <person name="Oertli M."/>
            <person name="Naumann U."/>
            <person name="Petersen F."/>
            <person name="Wong J."/>
        </authorList>
    </citation>
    <scope>NUCLEOTIDE SEQUENCE</scope>
    <source>
        <strain evidence="2">GSM-AAB239-AS_SAM_17_03QT</strain>
        <tissue evidence="2">Leaf</tissue>
    </source>
</reference>
<dbReference type="Proteomes" id="UP001140949">
    <property type="component" value="Unassembled WGS sequence"/>
</dbReference>
<gene>
    <name evidence="2" type="ORF">M6B38_356185</name>
</gene>
<name>A0AAX6GNP8_IRIPA</name>
<evidence type="ECO:0000313" key="3">
    <source>
        <dbReference type="Proteomes" id="UP001140949"/>
    </source>
</evidence>
<organism evidence="2 3">
    <name type="scientific">Iris pallida</name>
    <name type="common">Sweet iris</name>
    <dbReference type="NCBI Taxonomy" id="29817"/>
    <lineage>
        <taxon>Eukaryota</taxon>
        <taxon>Viridiplantae</taxon>
        <taxon>Streptophyta</taxon>
        <taxon>Embryophyta</taxon>
        <taxon>Tracheophyta</taxon>
        <taxon>Spermatophyta</taxon>
        <taxon>Magnoliopsida</taxon>
        <taxon>Liliopsida</taxon>
        <taxon>Asparagales</taxon>
        <taxon>Iridaceae</taxon>
        <taxon>Iridoideae</taxon>
        <taxon>Irideae</taxon>
        <taxon>Iris</taxon>
    </lineage>
</organism>
<reference evidence="2" key="1">
    <citation type="journal article" date="2023" name="GigaByte">
        <title>Genome assembly of the bearded iris, Iris pallida Lam.</title>
        <authorList>
            <person name="Bruccoleri R.E."/>
            <person name="Oakeley E.J."/>
            <person name="Faust A.M.E."/>
            <person name="Altorfer M."/>
            <person name="Dessus-Babus S."/>
            <person name="Burckhardt D."/>
            <person name="Oertli M."/>
            <person name="Naumann U."/>
            <person name="Petersen F."/>
            <person name="Wong J."/>
        </authorList>
    </citation>
    <scope>NUCLEOTIDE SEQUENCE</scope>
    <source>
        <strain evidence="2">GSM-AAB239-AS_SAM_17_03QT</strain>
    </source>
</reference>
<feature type="transmembrane region" description="Helical" evidence="1">
    <location>
        <begin position="74"/>
        <end position="93"/>
    </location>
</feature>